<comment type="similarity">
    <text evidence="1">Belongs to the plant acyltransferase family.</text>
</comment>
<evidence type="ECO:0000256" key="1">
    <source>
        <dbReference type="ARBA" id="ARBA00009861"/>
    </source>
</evidence>
<dbReference type="InterPro" id="IPR050317">
    <property type="entry name" value="Plant_Fungal_Acyltransferase"/>
</dbReference>
<dbReference type="PANTHER" id="PTHR31642:SF193">
    <property type="entry name" value="OS04G0609300 PROTEIN"/>
    <property type="match status" value="1"/>
</dbReference>
<dbReference type="InterPro" id="IPR023213">
    <property type="entry name" value="CAT-like_dom_sf"/>
</dbReference>
<keyword evidence="3" id="KW-0012">Acyltransferase</keyword>
<keyword evidence="5" id="KW-1185">Reference proteome</keyword>
<evidence type="ECO:0000313" key="5">
    <source>
        <dbReference type="Proteomes" id="UP000324705"/>
    </source>
</evidence>
<evidence type="ECO:0000256" key="3">
    <source>
        <dbReference type="ARBA" id="ARBA00023315"/>
    </source>
</evidence>
<dbReference type="PANTHER" id="PTHR31642">
    <property type="entry name" value="TRICHOTHECENE 3-O-ACETYLTRANSFERASE"/>
    <property type="match status" value="1"/>
</dbReference>
<evidence type="ECO:0000256" key="2">
    <source>
        <dbReference type="ARBA" id="ARBA00022679"/>
    </source>
</evidence>
<dbReference type="EMBL" id="LT934113">
    <property type="protein sequence ID" value="VAH35895.1"/>
    <property type="molecule type" value="Genomic_DNA"/>
</dbReference>
<dbReference type="Gene3D" id="3.30.559.10">
    <property type="entry name" value="Chloramphenicol acetyltransferase-like domain"/>
    <property type="match status" value="2"/>
</dbReference>
<dbReference type="Pfam" id="PF02458">
    <property type="entry name" value="Transferase"/>
    <property type="match status" value="2"/>
</dbReference>
<gene>
    <name evidence="4" type="ORF">TRITD_2Av1G249580</name>
</gene>
<evidence type="ECO:0000313" key="4">
    <source>
        <dbReference type="EMBL" id="VAH35895.1"/>
    </source>
</evidence>
<keyword evidence="2" id="KW-0808">Transferase</keyword>
<protein>
    <submittedName>
        <fullName evidence="4">Uncharacterized protein</fullName>
    </submittedName>
</protein>
<organism evidence="4 5">
    <name type="scientific">Triticum turgidum subsp. durum</name>
    <name type="common">Durum wheat</name>
    <name type="synonym">Triticum durum</name>
    <dbReference type="NCBI Taxonomy" id="4567"/>
    <lineage>
        <taxon>Eukaryota</taxon>
        <taxon>Viridiplantae</taxon>
        <taxon>Streptophyta</taxon>
        <taxon>Embryophyta</taxon>
        <taxon>Tracheophyta</taxon>
        <taxon>Spermatophyta</taxon>
        <taxon>Magnoliopsida</taxon>
        <taxon>Liliopsida</taxon>
        <taxon>Poales</taxon>
        <taxon>Poaceae</taxon>
        <taxon>BOP clade</taxon>
        <taxon>Pooideae</taxon>
        <taxon>Triticodae</taxon>
        <taxon>Triticeae</taxon>
        <taxon>Triticinae</taxon>
        <taxon>Triticum</taxon>
    </lineage>
</organism>
<dbReference type="AlphaFoldDB" id="A0A9R1P301"/>
<accession>A0A9R1P301</accession>
<dbReference type="OMA" id="ANAVHAC"/>
<sequence length="534" mass="57022">MVHYDESEATAKCHGGDEVAVTFTSTVVPALPLQEHRLPLSNLDLILPPIDVSVFFCYAAGDDYAAAGTGSHPAPTLKAALAKVLVAYYPLAGEVVANAAGEPELLCSGRGVDFAEAAADGVELRELRLGLPDESVEGLVPKKKSGVMSVQVRITAIRTCFMHRVCCLVGVRTSSVRTYWRQHHLATWSYYPEYFSVQLNPCAGQLLPSCRTHHLQLHLVTKFKCGGAVVGCTFDHRVCDAYSFNMFLVAWAAAARGTSIPLPPSFNRSFLAPSSPPPSCTAGTLADRLFLPVSLVPPPPATAAPPTAFNRIYHVAAADVAALQASAGPGRTKLEAFTAHLWQLYSRAATPRQDSCCMGVVVDGRGRLCPDGAMRPYFGNVLTIPYGAFGAADLRDMALADVAEDVHRWVAEAATGEHFQGLVDWVEAQRPEPTVARAYIGGGDDDGGEGETASCVVSSGLRLPFGEVDFGWGRPAFASYHFPWPGGAGYVMPMPSARGGGDWVVYVHAAPEVVKVMEEEPTVFRAPVSSDIFG</sequence>
<dbReference type="GO" id="GO:0016747">
    <property type="term" value="F:acyltransferase activity, transferring groups other than amino-acyl groups"/>
    <property type="evidence" value="ECO:0007669"/>
    <property type="project" value="TreeGrafter"/>
</dbReference>
<dbReference type="Gramene" id="TRITD2Av1G249580.2">
    <property type="protein sequence ID" value="TRITD2Av1G249580.2"/>
    <property type="gene ID" value="TRITD2Av1G249580"/>
</dbReference>
<dbReference type="Proteomes" id="UP000324705">
    <property type="component" value="Chromosome 2A"/>
</dbReference>
<reference evidence="4 5" key="1">
    <citation type="submission" date="2017-09" db="EMBL/GenBank/DDBJ databases">
        <authorList>
            <consortium name="International Durum Wheat Genome Sequencing Consortium (IDWGSC)"/>
            <person name="Milanesi L."/>
        </authorList>
    </citation>
    <scope>NUCLEOTIDE SEQUENCE [LARGE SCALE GENOMIC DNA]</scope>
    <source>
        <strain evidence="5">cv. Svevo</strain>
    </source>
</reference>
<name>A0A9R1P301_TRITD</name>
<proteinExistence type="inferred from homology"/>